<dbReference type="Gene3D" id="1.10.1740.10">
    <property type="match status" value="1"/>
</dbReference>
<dbReference type="InterPro" id="IPR014284">
    <property type="entry name" value="RNA_pol_sigma-70_dom"/>
</dbReference>
<sequence>MWDVKAVSAAVLGVLKTYRLTESDAHDVCQDAWLELLRAPGALRDEAKLGAWLTTTARRRAVRMITRNRRENPRPLRDAELTPGVGPTPEAVVVRAEIDRALWAAVDLLPDVHRRLMWLLAHRPELSYAQLAGELGISPASVGRLRRRCLDRLGRILEKGGWA</sequence>
<reference evidence="7 8" key="1">
    <citation type="submission" date="2017-07" db="EMBL/GenBank/DDBJ databases">
        <title>Amycolatopsis thailandensis Genome sequencing and assembly.</title>
        <authorList>
            <person name="Kaur N."/>
            <person name="Mayilraj S."/>
        </authorList>
    </citation>
    <scope>NUCLEOTIDE SEQUENCE [LARGE SCALE GENOMIC DNA]</scope>
    <source>
        <strain evidence="7 8">JCM 16380</strain>
    </source>
</reference>
<evidence type="ECO:0000313" key="7">
    <source>
        <dbReference type="EMBL" id="OXM43399.1"/>
    </source>
</evidence>
<dbReference type="InterPro" id="IPR013324">
    <property type="entry name" value="RNA_pol_sigma_r3/r4-like"/>
</dbReference>
<dbReference type="GO" id="GO:0016987">
    <property type="term" value="F:sigma factor activity"/>
    <property type="evidence" value="ECO:0007669"/>
    <property type="project" value="UniProtKB-KW"/>
</dbReference>
<organism evidence="7 8">
    <name type="scientific">Amycolatopsis thailandensis</name>
    <dbReference type="NCBI Taxonomy" id="589330"/>
    <lineage>
        <taxon>Bacteria</taxon>
        <taxon>Bacillati</taxon>
        <taxon>Actinomycetota</taxon>
        <taxon>Actinomycetes</taxon>
        <taxon>Pseudonocardiales</taxon>
        <taxon>Pseudonocardiaceae</taxon>
        <taxon>Amycolatopsis</taxon>
    </lineage>
</organism>
<keyword evidence="8" id="KW-1185">Reference proteome</keyword>
<dbReference type="Gene3D" id="1.10.10.10">
    <property type="entry name" value="Winged helix-like DNA-binding domain superfamily/Winged helix DNA-binding domain"/>
    <property type="match status" value="1"/>
</dbReference>
<dbReference type="InterPro" id="IPR007627">
    <property type="entry name" value="RNA_pol_sigma70_r2"/>
</dbReference>
<comment type="caution">
    <text evidence="7">The sequence shown here is derived from an EMBL/GenBank/DDBJ whole genome shotgun (WGS) entry which is preliminary data.</text>
</comment>
<dbReference type="GO" id="GO:0006352">
    <property type="term" value="P:DNA-templated transcription initiation"/>
    <property type="evidence" value="ECO:0007669"/>
    <property type="project" value="InterPro"/>
</dbReference>
<dbReference type="PANTHER" id="PTHR43133:SF8">
    <property type="entry name" value="RNA POLYMERASE SIGMA FACTOR HI_1459-RELATED"/>
    <property type="match status" value="1"/>
</dbReference>
<evidence type="ECO:0000256" key="4">
    <source>
        <dbReference type="ARBA" id="ARBA00023125"/>
    </source>
</evidence>
<evidence type="ECO:0000259" key="6">
    <source>
        <dbReference type="Pfam" id="PF04542"/>
    </source>
</evidence>
<dbReference type="AlphaFoldDB" id="A0A229RA94"/>
<dbReference type="InterPro" id="IPR039425">
    <property type="entry name" value="RNA_pol_sigma-70-like"/>
</dbReference>
<keyword evidence="2" id="KW-0805">Transcription regulation</keyword>
<dbReference type="GO" id="GO:0003677">
    <property type="term" value="F:DNA binding"/>
    <property type="evidence" value="ECO:0007669"/>
    <property type="project" value="UniProtKB-KW"/>
</dbReference>
<dbReference type="Pfam" id="PF04542">
    <property type="entry name" value="Sigma70_r2"/>
    <property type="match status" value="1"/>
</dbReference>
<gene>
    <name evidence="7" type="ORF">CFP71_41615</name>
</gene>
<evidence type="ECO:0000256" key="3">
    <source>
        <dbReference type="ARBA" id="ARBA00023082"/>
    </source>
</evidence>
<dbReference type="InterPro" id="IPR013325">
    <property type="entry name" value="RNA_pol_sigma_r2"/>
</dbReference>
<dbReference type="Proteomes" id="UP000215223">
    <property type="component" value="Unassembled WGS sequence"/>
</dbReference>
<dbReference type="RefSeq" id="WP_093939373.1">
    <property type="nucleotide sequence ID" value="NZ_NMQT01000219.1"/>
</dbReference>
<evidence type="ECO:0000313" key="8">
    <source>
        <dbReference type="Proteomes" id="UP000215223"/>
    </source>
</evidence>
<dbReference type="NCBIfam" id="TIGR02937">
    <property type="entry name" value="sigma70-ECF"/>
    <property type="match status" value="1"/>
</dbReference>
<dbReference type="PANTHER" id="PTHR43133">
    <property type="entry name" value="RNA POLYMERASE ECF-TYPE SIGMA FACTO"/>
    <property type="match status" value="1"/>
</dbReference>
<keyword evidence="4" id="KW-0238">DNA-binding</keyword>
<evidence type="ECO:0000256" key="1">
    <source>
        <dbReference type="ARBA" id="ARBA00010641"/>
    </source>
</evidence>
<evidence type="ECO:0000256" key="2">
    <source>
        <dbReference type="ARBA" id="ARBA00023015"/>
    </source>
</evidence>
<dbReference type="SUPFAM" id="SSF88659">
    <property type="entry name" value="Sigma3 and sigma4 domains of RNA polymerase sigma factors"/>
    <property type="match status" value="1"/>
</dbReference>
<proteinExistence type="inferred from homology"/>
<dbReference type="SUPFAM" id="SSF88946">
    <property type="entry name" value="Sigma2 domain of RNA polymerase sigma factors"/>
    <property type="match status" value="1"/>
</dbReference>
<dbReference type="OrthoDB" id="265863at2"/>
<comment type="similarity">
    <text evidence="1">Belongs to the sigma-70 factor family. ECF subfamily.</text>
</comment>
<keyword evidence="3" id="KW-0731">Sigma factor</keyword>
<evidence type="ECO:0000256" key="5">
    <source>
        <dbReference type="ARBA" id="ARBA00023163"/>
    </source>
</evidence>
<accession>A0A229RA94</accession>
<protein>
    <submittedName>
        <fullName evidence="7">RNA polymerase subunit sigma</fullName>
    </submittedName>
</protein>
<dbReference type="InterPro" id="IPR036388">
    <property type="entry name" value="WH-like_DNA-bd_sf"/>
</dbReference>
<name>A0A229RA94_9PSEU</name>
<keyword evidence="5" id="KW-0804">Transcription</keyword>
<feature type="domain" description="RNA polymerase sigma-70 region 2" evidence="6">
    <location>
        <begin position="6"/>
        <end position="70"/>
    </location>
</feature>
<dbReference type="EMBL" id="NMQT01000219">
    <property type="protein sequence ID" value="OXM43399.1"/>
    <property type="molecule type" value="Genomic_DNA"/>
</dbReference>